<dbReference type="InterPro" id="IPR011914">
    <property type="entry name" value="RfaE_dom_II"/>
</dbReference>
<dbReference type="InterPro" id="IPR004821">
    <property type="entry name" value="Cyt_trans-like"/>
</dbReference>
<dbReference type="GO" id="GO:0005524">
    <property type="term" value="F:ATP binding"/>
    <property type="evidence" value="ECO:0007669"/>
    <property type="project" value="UniProtKB-KW"/>
</dbReference>
<dbReference type="RefSeq" id="WP_138237808.1">
    <property type="nucleotide sequence ID" value="NZ_VBRY01000001.1"/>
</dbReference>
<evidence type="ECO:0000256" key="4">
    <source>
        <dbReference type="ARBA" id="ARBA00022741"/>
    </source>
</evidence>
<accession>A0A5R9GYZ3</accession>
<dbReference type="InterPro" id="IPR050385">
    <property type="entry name" value="Archaeal_FAD_synthase"/>
</dbReference>
<keyword evidence="4" id="KW-0547">Nucleotide-binding</keyword>
<dbReference type="PANTHER" id="PTHR43793:SF2">
    <property type="entry name" value="BIFUNCTIONAL PROTEIN HLDE"/>
    <property type="match status" value="1"/>
</dbReference>
<proteinExistence type="predicted"/>
<protein>
    <recommendedName>
        <fullName evidence="1">D-glycero-beta-D-manno-heptose 1-phosphate adenylyltransferase</fullName>
        <ecNumber evidence="1">2.7.7.70</ecNumber>
    </recommendedName>
</protein>
<dbReference type="Pfam" id="PF01467">
    <property type="entry name" value="CTP_transf_like"/>
    <property type="match status" value="1"/>
</dbReference>
<dbReference type="PANTHER" id="PTHR43793">
    <property type="entry name" value="FAD SYNTHASE"/>
    <property type="match status" value="1"/>
</dbReference>
<evidence type="ECO:0000313" key="9">
    <source>
        <dbReference type="EMBL" id="TLS68992.1"/>
    </source>
</evidence>
<dbReference type="InterPro" id="IPR014729">
    <property type="entry name" value="Rossmann-like_a/b/a_fold"/>
</dbReference>
<feature type="domain" description="Cytidyltransferase-like" evidence="8">
    <location>
        <begin position="26"/>
        <end position="151"/>
    </location>
</feature>
<dbReference type="NCBIfam" id="TIGR00125">
    <property type="entry name" value="cyt_tran_rel"/>
    <property type="match status" value="1"/>
</dbReference>
<organism evidence="9 10">
    <name type="scientific">Mariprofundus erugo</name>
    <dbReference type="NCBI Taxonomy" id="2528639"/>
    <lineage>
        <taxon>Bacteria</taxon>
        <taxon>Pseudomonadati</taxon>
        <taxon>Pseudomonadota</taxon>
        <taxon>Candidatius Mariprofundia</taxon>
        <taxon>Mariprofundales</taxon>
        <taxon>Mariprofundaceae</taxon>
        <taxon>Mariprofundus</taxon>
    </lineage>
</organism>
<evidence type="ECO:0000313" key="10">
    <source>
        <dbReference type="Proteomes" id="UP000306585"/>
    </source>
</evidence>
<dbReference type="AlphaFoldDB" id="A0A5R9GYZ3"/>
<keyword evidence="10" id="KW-1185">Reference proteome</keyword>
<evidence type="ECO:0000256" key="6">
    <source>
        <dbReference type="ARBA" id="ARBA00023277"/>
    </source>
</evidence>
<keyword evidence="6" id="KW-0119">Carbohydrate metabolism</keyword>
<keyword evidence="3 9" id="KW-0548">Nucleotidyltransferase</keyword>
<evidence type="ECO:0000256" key="2">
    <source>
        <dbReference type="ARBA" id="ARBA00022679"/>
    </source>
</evidence>
<dbReference type="GO" id="GO:0016779">
    <property type="term" value="F:nucleotidyltransferase activity"/>
    <property type="evidence" value="ECO:0007669"/>
    <property type="project" value="UniProtKB-KW"/>
</dbReference>
<evidence type="ECO:0000256" key="3">
    <source>
        <dbReference type="ARBA" id="ARBA00022695"/>
    </source>
</evidence>
<dbReference type="NCBIfam" id="TIGR02199">
    <property type="entry name" value="rfaE_dom_II"/>
    <property type="match status" value="1"/>
</dbReference>
<keyword evidence="2 9" id="KW-0808">Transferase</keyword>
<name>A0A5R9GYZ3_9PROT</name>
<evidence type="ECO:0000259" key="8">
    <source>
        <dbReference type="Pfam" id="PF01467"/>
    </source>
</evidence>
<gene>
    <name evidence="9" type="primary">rfaE2</name>
    <name evidence="9" type="ORF">FEF65_00385</name>
</gene>
<dbReference type="GO" id="GO:0016773">
    <property type="term" value="F:phosphotransferase activity, alcohol group as acceptor"/>
    <property type="evidence" value="ECO:0007669"/>
    <property type="project" value="InterPro"/>
</dbReference>
<dbReference type="Gene3D" id="3.40.50.620">
    <property type="entry name" value="HUPs"/>
    <property type="match status" value="1"/>
</dbReference>
<keyword evidence="5" id="KW-0067">ATP-binding</keyword>
<reference evidence="9 10" key="1">
    <citation type="journal article" date="2019" name="Appl. Environ. Microbiol.">
        <title>Environmental Evidence and Genomic Insight of Iron-oxidizing Bacteria Preference Towards More Corrosion Resistant Stainless Steel at Higher Salinities.</title>
        <authorList>
            <person name="Garrison C.E."/>
            <person name="Price K.A."/>
            <person name="Field E.K."/>
        </authorList>
    </citation>
    <scope>NUCLEOTIDE SEQUENCE [LARGE SCALE GENOMIC DNA]</scope>
    <source>
        <strain evidence="9 10">P3</strain>
    </source>
</reference>
<dbReference type="GO" id="GO:0005975">
    <property type="term" value="P:carbohydrate metabolic process"/>
    <property type="evidence" value="ECO:0007669"/>
    <property type="project" value="InterPro"/>
</dbReference>
<evidence type="ECO:0000256" key="1">
    <source>
        <dbReference type="ARBA" id="ARBA00012519"/>
    </source>
</evidence>
<comment type="catalytic activity">
    <reaction evidence="7">
        <text>D-glycero-beta-D-manno-heptose 1-phosphate + ATP + H(+) = ADP-D-glycero-beta-D-manno-heptose + diphosphate</text>
        <dbReference type="Rhea" id="RHEA:27465"/>
        <dbReference type="ChEBI" id="CHEBI:15378"/>
        <dbReference type="ChEBI" id="CHEBI:30616"/>
        <dbReference type="ChEBI" id="CHEBI:33019"/>
        <dbReference type="ChEBI" id="CHEBI:59967"/>
        <dbReference type="ChEBI" id="CHEBI:61593"/>
        <dbReference type="EC" id="2.7.7.70"/>
    </reaction>
</comment>
<evidence type="ECO:0000256" key="5">
    <source>
        <dbReference type="ARBA" id="ARBA00022840"/>
    </source>
</evidence>
<evidence type="ECO:0000256" key="7">
    <source>
        <dbReference type="ARBA" id="ARBA00047428"/>
    </source>
</evidence>
<dbReference type="EC" id="2.7.7.70" evidence="1"/>
<dbReference type="EMBL" id="VBRY01000001">
    <property type="protein sequence ID" value="TLS68992.1"/>
    <property type="molecule type" value="Genomic_DNA"/>
</dbReference>
<dbReference type="Proteomes" id="UP000306585">
    <property type="component" value="Unassembled WGS sequence"/>
</dbReference>
<dbReference type="SUPFAM" id="SSF52374">
    <property type="entry name" value="Nucleotidylyl transferase"/>
    <property type="match status" value="1"/>
</dbReference>
<comment type="caution">
    <text evidence="9">The sequence shown here is derived from an EMBL/GenBank/DDBJ whole genome shotgun (WGS) entry which is preliminary data.</text>
</comment>
<sequence>MNSACDPAGARLIVDRWQADGRRIVFTNGCFDLLHPGHIDYLSRARALGDVLIVGLNDDDSIRRLKGESRPVNPLADRAIMLAALRSVDLVVPFSEDTPLKLISALKPDILVKGGDYEPANIVGAEVVLAAGGKVVVMPFIEGYSTTRLIRRIYSLPR</sequence>